<comment type="caution">
    <text evidence="2">The sequence shown here is derived from an EMBL/GenBank/DDBJ whole genome shotgun (WGS) entry which is preliminary data.</text>
</comment>
<keyword evidence="1" id="KW-0812">Transmembrane</keyword>
<dbReference type="Proteomes" id="UP000175989">
    <property type="component" value="Unassembled WGS sequence"/>
</dbReference>
<evidence type="ECO:0000256" key="1">
    <source>
        <dbReference type="SAM" id="Phobius"/>
    </source>
</evidence>
<dbReference type="EMBL" id="LROM01000152">
    <property type="protein sequence ID" value="OEZ91451.1"/>
    <property type="molecule type" value="Genomic_DNA"/>
</dbReference>
<evidence type="ECO:0000313" key="3">
    <source>
        <dbReference type="Proteomes" id="UP000175989"/>
    </source>
</evidence>
<evidence type="ECO:0000313" key="2">
    <source>
        <dbReference type="EMBL" id="OEZ91451.1"/>
    </source>
</evidence>
<dbReference type="RefSeq" id="WP_070251932.1">
    <property type="nucleotide sequence ID" value="NZ_LROM01000152.1"/>
</dbReference>
<organism evidence="2 3">
    <name type="scientific">Duganella phyllosphaerae</name>
    <dbReference type="NCBI Taxonomy" id="762836"/>
    <lineage>
        <taxon>Bacteria</taxon>
        <taxon>Pseudomonadati</taxon>
        <taxon>Pseudomonadota</taxon>
        <taxon>Betaproteobacteria</taxon>
        <taxon>Burkholderiales</taxon>
        <taxon>Oxalobacteraceae</taxon>
        <taxon>Telluria group</taxon>
        <taxon>Duganella</taxon>
    </lineage>
</organism>
<keyword evidence="1" id="KW-1133">Transmembrane helix</keyword>
<sequence>MSLTPIIQAIACLYVFYISTISLNKMTKATPNNIRFAHVSLLAGSGAGFASCIAARDVFECLFAVGIALYVAGSRRENEA</sequence>
<keyword evidence="1" id="KW-0472">Membrane</keyword>
<gene>
    <name evidence="2" type="ORF">DUPY_50630</name>
</gene>
<reference evidence="3" key="1">
    <citation type="journal article" date="2016" name="Front. Microbiol.">
        <title>Molecular Keys to the Janthinobacterium and Duganella spp. Interaction with the Plant Pathogen Fusarium graminearum.</title>
        <authorList>
            <person name="Haack F.S."/>
            <person name="Poehlein A."/>
            <person name="Kroger C."/>
            <person name="Voigt C.A."/>
            <person name="Piepenbring M."/>
            <person name="Bode H.B."/>
            <person name="Daniel R."/>
            <person name="Schafer W."/>
            <person name="Streit W.R."/>
        </authorList>
    </citation>
    <scope>NUCLEOTIDE SEQUENCE [LARGE SCALE GENOMIC DNA]</scope>
    <source>
        <strain evidence="3">T54</strain>
    </source>
</reference>
<feature type="transmembrane region" description="Helical" evidence="1">
    <location>
        <begin position="6"/>
        <end position="23"/>
    </location>
</feature>
<dbReference type="OrthoDB" id="8779071at2"/>
<keyword evidence="3" id="KW-1185">Reference proteome</keyword>
<name>A0A1E7W625_9BURK</name>
<accession>A0A1E7W625</accession>
<protein>
    <submittedName>
        <fullName evidence="2">Uncharacterized protein</fullName>
    </submittedName>
</protein>
<dbReference type="AlphaFoldDB" id="A0A1E7W625"/>
<proteinExistence type="predicted"/>